<evidence type="ECO:0000313" key="4">
    <source>
        <dbReference type="EMBL" id="MFD1343368.1"/>
    </source>
</evidence>
<dbReference type="RefSeq" id="WP_386804269.1">
    <property type="nucleotide sequence ID" value="NZ_JBHTMU010000023.1"/>
</dbReference>
<feature type="domain" description="CzcB-like barrel-sandwich hybrid" evidence="3">
    <location>
        <begin position="35"/>
        <end position="184"/>
    </location>
</feature>
<reference evidence="5" key="1">
    <citation type="journal article" date="2019" name="Int. J. Syst. Evol. Microbiol.">
        <title>The Global Catalogue of Microorganisms (GCM) 10K type strain sequencing project: providing services to taxonomists for standard genome sequencing and annotation.</title>
        <authorList>
            <consortium name="The Broad Institute Genomics Platform"/>
            <consortium name="The Broad Institute Genome Sequencing Center for Infectious Disease"/>
            <person name="Wu L."/>
            <person name="Ma J."/>
        </authorList>
    </citation>
    <scope>NUCLEOTIDE SEQUENCE [LARGE SCALE GENOMIC DNA]</scope>
    <source>
        <strain evidence="5">CCUG 62953</strain>
    </source>
</reference>
<comment type="caution">
    <text evidence="4">The sequence shown here is derived from an EMBL/GenBank/DDBJ whole genome shotgun (WGS) entry which is preliminary data.</text>
</comment>
<comment type="similarity">
    <text evidence="1">Belongs to the membrane fusion protein (MFP) (TC 8.A.1) family.</text>
</comment>
<dbReference type="InterPro" id="IPR006143">
    <property type="entry name" value="RND_pump_MFP"/>
</dbReference>
<gene>
    <name evidence="4" type="ORF">ACFQ4E_13145</name>
</gene>
<feature type="signal peptide" evidence="2">
    <location>
        <begin position="1"/>
        <end position="20"/>
    </location>
</feature>
<dbReference type="PANTHER" id="PTHR30469">
    <property type="entry name" value="MULTIDRUG RESISTANCE PROTEIN MDTA"/>
    <property type="match status" value="1"/>
</dbReference>
<dbReference type="InterPro" id="IPR058647">
    <property type="entry name" value="BSH_CzcB-like"/>
</dbReference>
<protein>
    <submittedName>
        <fullName evidence="4">Efflux RND transporter periplasmic adaptor subunit</fullName>
    </submittedName>
</protein>
<dbReference type="NCBIfam" id="TIGR01730">
    <property type="entry name" value="RND_mfp"/>
    <property type="match status" value="1"/>
</dbReference>
<keyword evidence="5" id="KW-1185">Reference proteome</keyword>
<evidence type="ECO:0000256" key="1">
    <source>
        <dbReference type="ARBA" id="ARBA00009477"/>
    </source>
</evidence>
<dbReference type="Pfam" id="PF25973">
    <property type="entry name" value="BSH_CzcB"/>
    <property type="match status" value="1"/>
</dbReference>
<organism evidence="4 5">
    <name type="scientific">Litorisediminicola beolgyonensis</name>
    <dbReference type="NCBI Taxonomy" id="1173614"/>
    <lineage>
        <taxon>Bacteria</taxon>
        <taxon>Pseudomonadati</taxon>
        <taxon>Pseudomonadota</taxon>
        <taxon>Alphaproteobacteria</taxon>
        <taxon>Rhodobacterales</taxon>
        <taxon>Paracoccaceae</taxon>
        <taxon>Litorisediminicola</taxon>
    </lineage>
</organism>
<dbReference type="Gene3D" id="2.40.30.170">
    <property type="match status" value="1"/>
</dbReference>
<name>A0ABW3ZL44_9RHOB</name>
<accession>A0ABW3ZL44</accession>
<sequence>MIHRTACLSLLALVASPALADSFDCLMDPAEIVRLGSPVAGLLEEVSVSRGDAVEAGQVVARLSSAVEQSTVDLLATRAASTDVIDAQRRQLEMIDKRYARIETLRQRGVATEEAFDQVEAERIAAQSLLIQAELNRDIALKELTRAEIALGERAITSPVDGIVSDRVLTAGEYVGSSDHVLEIVQLDPLKIEAFLPVAMFGSVSVGDSAVVRPAAPLDGAFPAVVTSVDRVFDAASATFVVVLGLPNPDGELPAGHRCTLEIAGG</sequence>
<dbReference type="Proteomes" id="UP001597135">
    <property type="component" value="Unassembled WGS sequence"/>
</dbReference>
<proteinExistence type="inferred from homology"/>
<dbReference type="SUPFAM" id="SSF111369">
    <property type="entry name" value="HlyD-like secretion proteins"/>
    <property type="match status" value="1"/>
</dbReference>
<dbReference type="EMBL" id="JBHTMU010000023">
    <property type="protein sequence ID" value="MFD1343368.1"/>
    <property type="molecule type" value="Genomic_DNA"/>
</dbReference>
<evidence type="ECO:0000256" key="2">
    <source>
        <dbReference type="SAM" id="SignalP"/>
    </source>
</evidence>
<evidence type="ECO:0000259" key="3">
    <source>
        <dbReference type="Pfam" id="PF25973"/>
    </source>
</evidence>
<feature type="chain" id="PRO_5046400844" evidence="2">
    <location>
        <begin position="21"/>
        <end position="266"/>
    </location>
</feature>
<keyword evidence="2" id="KW-0732">Signal</keyword>
<evidence type="ECO:0000313" key="5">
    <source>
        <dbReference type="Proteomes" id="UP001597135"/>
    </source>
</evidence>
<dbReference type="Gene3D" id="1.10.287.470">
    <property type="entry name" value="Helix hairpin bin"/>
    <property type="match status" value="1"/>
</dbReference>
<dbReference type="Gene3D" id="2.40.50.100">
    <property type="match status" value="1"/>
</dbReference>